<dbReference type="EMBL" id="JACCCQ010000001">
    <property type="protein sequence ID" value="NYF58557.1"/>
    <property type="molecule type" value="Genomic_DNA"/>
</dbReference>
<keyword evidence="2" id="KW-1185">Reference proteome</keyword>
<evidence type="ECO:0000313" key="2">
    <source>
        <dbReference type="Proteomes" id="UP000631553"/>
    </source>
</evidence>
<dbReference type="Gene3D" id="3.40.50.300">
    <property type="entry name" value="P-loop containing nucleotide triphosphate hydrolases"/>
    <property type="match status" value="1"/>
</dbReference>
<dbReference type="Proteomes" id="UP000631553">
    <property type="component" value="Unassembled WGS sequence"/>
</dbReference>
<evidence type="ECO:0000313" key="1">
    <source>
        <dbReference type="EMBL" id="NYF58557.1"/>
    </source>
</evidence>
<protein>
    <submittedName>
        <fullName evidence="1">Uncharacterized protein</fullName>
    </submittedName>
</protein>
<name>A0ABX2RTB0_9ACTN</name>
<reference evidence="1 2" key="1">
    <citation type="submission" date="2020-07" db="EMBL/GenBank/DDBJ databases">
        <title>Sequencing the genomes of 1000 actinobacteria strains.</title>
        <authorList>
            <person name="Klenk H.-P."/>
        </authorList>
    </citation>
    <scope>NUCLEOTIDE SEQUENCE [LARGE SCALE GENOMIC DNA]</scope>
    <source>
        <strain evidence="1 2">DSM 43814</strain>
    </source>
</reference>
<gene>
    <name evidence="1" type="ORF">HDA35_004388</name>
</gene>
<organism evidence="1 2">
    <name type="scientific">Micromonospora purpureochromogenes</name>
    <dbReference type="NCBI Taxonomy" id="47872"/>
    <lineage>
        <taxon>Bacteria</taxon>
        <taxon>Bacillati</taxon>
        <taxon>Actinomycetota</taxon>
        <taxon>Actinomycetes</taxon>
        <taxon>Micromonosporales</taxon>
        <taxon>Micromonosporaceae</taxon>
        <taxon>Micromonospora</taxon>
    </lineage>
</organism>
<accession>A0ABX2RTB0</accession>
<dbReference type="InterPro" id="IPR027417">
    <property type="entry name" value="P-loop_NTPase"/>
</dbReference>
<dbReference type="SUPFAM" id="SSF52540">
    <property type="entry name" value="P-loop containing nucleoside triphosphate hydrolases"/>
    <property type="match status" value="1"/>
</dbReference>
<comment type="caution">
    <text evidence="1">The sequence shown here is derived from an EMBL/GenBank/DDBJ whole genome shotgun (WGS) entry which is preliminary data.</text>
</comment>
<sequence length="139" mass="16140">MTSPWSTRTPDRSFALNNLRAIWPNYATIADLRLIIPSVIADEDERVQLRAAVPGSRFVVCELTAPETVLKERVAAREPNEYWRSRLRNFVDLYQQRSDLARIRDFQVSTHTRPVAEAAREVIEQVGWQLRPEAERLHT</sequence>
<dbReference type="RefSeq" id="WP_179804411.1">
    <property type="nucleotide sequence ID" value="NZ_JACCCQ010000001.1"/>
</dbReference>
<proteinExistence type="predicted"/>